<sequence length="65" mass="7591">MNNSELEDKIDQLVILCDTLSQKHQDLITEKHNWQLECKALKQKNLLAKTKVEAMITRLKALEQD</sequence>
<dbReference type="AlphaFoldDB" id="A0A382IFT2"/>
<organism evidence="2">
    <name type="scientific">marine metagenome</name>
    <dbReference type="NCBI Taxonomy" id="408172"/>
    <lineage>
        <taxon>unclassified sequences</taxon>
        <taxon>metagenomes</taxon>
        <taxon>ecological metagenomes</taxon>
    </lineage>
</organism>
<evidence type="ECO:0000256" key="1">
    <source>
        <dbReference type="SAM" id="Coils"/>
    </source>
</evidence>
<evidence type="ECO:0008006" key="3">
    <source>
        <dbReference type="Google" id="ProtNLM"/>
    </source>
</evidence>
<keyword evidence="1" id="KW-0175">Coiled coil</keyword>
<feature type="coiled-coil region" evidence="1">
    <location>
        <begin position="3"/>
        <end position="44"/>
    </location>
</feature>
<proteinExistence type="predicted"/>
<gene>
    <name evidence="2" type="ORF">METZ01_LOCUS251059</name>
</gene>
<protein>
    <recommendedName>
        <fullName evidence="3">TIGR02449 family protein</fullName>
    </recommendedName>
</protein>
<name>A0A382IFT2_9ZZZZ</name>
<dbReference type="EMBL" id="UINC01066978">
    <property type="protein sequence ID" value="SVB98205.1"/>
    <property type="molecule type" value="Genomic_DNA"/>
</dbReference>
<reference evidence="2" key="1">
    <citation type="submission" date="2018-05" db="EMBL/GenBank/DDBJ databases">
        <authorList>
            <person name="Lanie J.A."/>
            <person name="Ng W.-L."/>
            <person name="Kazmierczak K.M."/>
            <person name="Andrzejewski T.M."/>
            <person name="Davidsen T.M."/>
            <person name="Wayne K.J."/>
            <person name="Tettelin H."/>
            <person name="Glass J.I."/>
            <person name="Rusch D."/>
            <person name="Podicherti R."/>
            <person name="Tsui H.-C.T."/>
            <person name="Winkler M.E."/>
        </authorList>
    </citation>
    <scope>NUCLEOTIDE SEQUENCE</scope>
</reference>
<accession>A0A382IFT2</accession>
<evidence type="ECO:0000313" key="2">
    <source>
        <dbReference type="EMBL" id="SVB98205.1"/>
    </source>
</evidence>